<feature type="transmembrane region" description="Helical" evidence="1">
    <location>
        <begin position="72"/>
        <end position="92"/>
    </location>
</feature>
<dbReference type="EMBL" id="RRYP01010995">
    <property type="protein sequence ID" value="TNV78037.1"/>
    <property type="molecule type" value="Genomic_DNA"/>
</dbReference>
<keyword evidence="1" id="KW-1133">Transmembrane helix</keyword>
<accession>A0A8J8NM23</accession>
<feature type="transmembrane region" description="Helical" evidence="1">
    <location>
        <begin position="151"/>
        <end position="171"/>
    </location>
</feature>
<feature type="transmembrane region" description="Helical" evidence="1">
    <location>
        <begin position="104"/>
        <end position="131"/>
    </location>
</feature>
<protein>
    <submittedName>
        <fullName evidence="2">Uncharacterized protein</fullName>
    </submittedName>
</protein>
<gene>
    <name evidence="2" type="ORF">FGO68_gene13958</name>
</gene>
<evidence type="ECO:0000256" key="1">
    <source>
        <dbReference type="SAM" id="Phobius"/>
    </source>
</evidence>
<keyword evidence="1" id="KW-0472">Membrane</keyword>
<name>A0A8J8NM23_HALGN</name>
<reference evidence="2" key="1">
    <citation type="submission" date="2019-06" db="EMBL/GenBank/DDBJ databases">
        <authorList>
            <person name="Zheng W."/>
        </authorList>
    </citation>
    <scope>NUCLEOTIDE SEQUENCE</scope>
    <source>
        <strain evidence="2">QDHG01</strain>
    </source>
</reference>
<evidence type="ECO:0000313" key="2">
    <source>
        <dbReference type="EMBL" id="TNV78037.1"/>
    </source>
</evidence>
<keyword evidence="3" id="KW-1185">Reference proteome</keyword>
<evidence type="ECO:0000313" key="3">
    <source>
        <dbReference type="Proteomes" id="UP000785679"/>
    </source>
</evidence>
<dbReference type="AlphaFoldDB" id="A0A8J8NM23"/>
<dbReference type="Proteomes" id="UP000785679">
    <property type="component" value="Unassembled WGS sequence"/>
</dbReference>
<sequence>MIALSEQNFTQNSLQNLKNEKLNAAFFNKQTNEGLNTMFNELCKLLTSKNISLKAKESKKNRLEILSKNEQALFILCLLFNIYAQFIMLRWINQDFSVLPLIGIYIGSIICVLIQHFLLFISVSFSMCCCFNDKAANDNYIKDVMIFSYKVLYLIFSGISIIFDLVTLGLAQHMPMEEH</sequence>
<keyword evidence="1" id="KW-0812">Transmembrane</keyword>
<organism evidence="2 3">
    <name type="scientific">Halteria grandinella</name>
    <dbReference type="NCBI Taxonomy" id="5974"/>
    <lineage>
        <taxon>Eukaryota</taxon>
        <taxon>Sar</taxon>
        <taxon>Alveolata</taxon>
        <taxon>Ciliophora</taxon>
        <taxon>Intramacronucleata</taxon>
        <taxon>Spirotrichea</taxon>
        <taxon>Stichotrichia</taxon>
        <taxon>Sporadotrichida</taxon>
        <taxon>Halteriidae</taxon>
        <taxon>Halteria</taxon>
    </lineage>
</organism>
<proteinExistence type="predicted"/>
<comment type="caution">
    <text evidence="2">The sequence shown here is derived from an EMBL/GenBank/DDBJ whole genome shotgun (WGS) entry which is preliminary data.</text>
</comment>